<reference evidence="3" key="1">
    <citation type="submission" date="2016-10" db="EMBL/GenBank/DDBJ databases">
        <authorList>
            <person name="Varghese N."/>
            <person name="Submissions S."/>
        </authorList>
    </citation>
    <scope>NUCLEOTIDE SEQUENCE [LARGE SCALE GENOMIC DNA]</scope>
    <source>
        <strain evidence="3">CGMCC 1.8911</strain>
    </source>
</reference>
<evidence type="ECO:0000313" key="2">
    <source>
        <dbReference type="EMBL" id="SDK13383.1"/>
    </source>
</evidence>
<dbReference type="OrthoDB" id="2285053at2"/>
<dbReference type="STRING" id="586411.SAMN05216187_10542"/>
<keyword evidence="1" id="KW-0472">Membrane</keyword>
<name>A0A1G8ZEK5_9STAP</name>
<evidence type="ECO:0000313" key="3">
    <source>
        <dbReference type="Proteomes" id="UP000242700"/>
    </source>
</evidence>
<dbReference type="Pfam" id="PF05656">
    <property type="entry name" value="DUF805"/>
    <property type="match status" value="1"/>
</dbReference>
<dbReference type="PANTHER" id="PTHR34980:SF2">
    <property type="entry name" value="INNER MEMBRANE PROTEIN YHAH-RELATED"/>
    <property type="match status" value="1"/>
</dbReference>
<sequence length="162" mass="18204">MIFKSYIDFWKRTFDFSGRSTRSDFWVPFLIHIFIFLFVFYFSAVIQIPLARYVVLLTMVPSFTVTARRLHDTNRTMLFAVLFPISAVAAPYGLVAGFIGIFAWHGTDGDTTVGIVLVISILCLVFGTIIFIYCLILFVLPGDKEPNKYGSGGSCLTSNSNK</sequence>
<proteinExistence type="predicted"/>
<dbReference type="PANTHER" id="PTHR34980">
    <property type="entry name" value="INNER MEMBRANE PROTEIN-RELATED-RELATED"/>
    <property type="match status" value="1"/>
</dbReference>
<feature type="transmembrane region" description="Helical" evidence="1">
    <location>
        <begin position="79"/>
        <end position="103"/>
    </location>
</feature>
<evidence type="ECO:0000256" key="1">
    <source>
        <dbReference type="SAM" id="Phobius"/>
    </source>
</evidence>
<keyword evidence="1" id="KW-1133">Transmembrane helix</keyword>
<dbReference type="Proteomes" id="UP000242700">
    <property type="component" value="Unassembled WGS sequence"/>
</dbReference>
<dbReference type="EMBL" id="FNFI01000005">
    <property type="protein sequence ID" value="SDK13383.1"/>
    <property type="molecule type" value="Genomic_DNA"/>
</dbReference>
<dbReference type="RefSeq" id="WP_092596918.1">
    <property type="nucleotide sequence ID" value="NZ_FNFI01000005.1"/>
</dbReference>
<organism evidence="2 3">
    <name type="scientific">Jeotgalicoccus aerolatus</name>
    <dbReference type="NCBI Taxonomy" id="709510"/>
    <lineage>
        <taxon>Bacteria</taxon>
        <taxon>Bacillati</taxon>
        <taxon>Bacillota</taxon>
        <taxon>Bacilli</taxon>
        <taxon>Bacillales</taxon>
        <taxon>Staphylococcaceae</taxon>
        <taxon>Jeotgalicoccus</taxon>
    </lineage>
</organism>
<feature type="transmembrane region" description="Helical" evidence="1">
    <location>
        <begin position="25"/>
        <end position="44"/>
    </location>
</feature>
<dbReference type="InterPro" id="IPR008523">
    <property type="entry name" value="DUF805"/>
</dbReference>
<dbReference type="GO" id="GO:0005886">
    <property type="term" value="C:plasma membrane"/>
    <property type="evidence" value="ECO:0007669"/>
    <property type="project" value="TreeGrafter"/>
</dbReference>
<dbReference type="AlphaFoldDB" id="A0A1G8ZEK5"/>
<protein>
    <submittedName>
        <fullName evidence="2">Uncharacterized membrane protein YhaH, DUF805 family</fullName>
    </submittedName>
</protein>
<accession>A0A1G8ZEK5</accession>
<keyword evidence="1" id="KW-0812">Transmembrane</keyword>
<feature type="transmembrane region" description="Helical" evidence="1">
    <location>
        <begin position="115"/>
        <end position="140"/>
    </location>
</feature>
<gene>
    <name evidence="2" type="ORF">SAMN05216187_10542</name>
</gene>